<feature type="domain" description="Putative beta-lactamase-inhibitor-like PepSY-like" evidence="1">
    <location>
        <begin position="128"/>
        <end position="178"/>
    </location>
</feature>
<protein>
    <recommendedName>
        <fullName evidence="1">Putative beta-lactamase-inhibitor-like PepSY-like domain-containing protein</fullName>
    </recommendedName>
</protein>
<organism evidence="2 3">
    <name type="scientific">Lacihabitans soyangensis</name>
    <dbReference type="NCBI Taxonomy" id="869394"/>
    <lineage>
        <taxon>Bacteria</taxon>
        <taxon>Pseudomonadati</taxon>
        <taxon>Bacteroidota</taxon>
        <taxon>Cytophagia</taxon>
        <taxon>Cytophagales</taxon>
        <taxon>Leadbetterellaceae</taxon>
        <taxon>Lacihabitans</taxon>
    </lineage>
</organism>
<evidence type="ECO:0000259" key="1">
    <source>
        <dbReference type="Pfam" id="PF11396"/>
    </source>
</evidence>
<dbReference type="SUPFAM" id="SSF160574">
    <property type="entry name" value="BT0923-like"/>
    <property type="match status" value="1"/>
</dbReference>
<evidence type="ECO:0000313" key="2">
    <source>
        <dbReference type="EMBL" id="MCP9764690.1"/>
    </source>
</evidence>
<proteinExistence type="predicted"/>
<dbReference type="Gene3D" id="3.40.1420.30">
    <property type="match status" value="2"/>
</dbReference>
<dbReference type="Proteomes" id="UP001204144">
    <property type="component" value="Unassembled WGS sequence"/>
</dbReference>
<feature type="domain" description="Putative beta-lactamase-inhibitor-like PepSY-like" evidence="1">
    <location>
        <begin position="59"/>
        <end position="112"/>
    </location>
</feature>
<accession>A0AAE3H5Q8</accession>
<name>A0AAE3H5Q8_9BACT</name>
<dbReference type="Pfam" id="PF11396">
    <property type="entry name" value="PepSY_like"/>
    <property type="match status" value="2"/>
</dbReference>
<dbReference type="PROSITE" id="PS51257">
    <property type="entry name" value="PROKAR_LIPOPROTEIN"/>
    <property type="match status" value="1"/>
</dbReference>
<dbReference type="InterPro" id="IPR021533">
    <property type="entry name" value="PepSY-like"/>
</dbReference>
<dbReference type="EMBL" id="RJUF01000175">
    <property type="protein sequence ID" value="MCP9764690.1"/>
    <property type="molecule type" value="Genomic_DNA"/>
</dbReference>
<reference evidence="2 3" key="1">
    <citation type="submission" date="2018-11" db="EMBL/GenBank/DDBJ databases">
        <title>Novel bacteria species description.</title>
        <authorList>
            <person name="Han J.-H."/>
        </authorList>
    </citation>
    <scope>NUCLEOTIDE SEQUENCE [LARGE SCALE GENOMIC DNA]</scope>
    <source>
        <strain evidence="2 3">KCTC23259</strain>
    </source>
</reference>
<dbReference type="AlphaFoldDB" id="A0AAE3H5Q8"/>
<comment type="caution">
    <text evidence="2">The sequence shown here is derived from an EMBL/GenBank/DDBJ whole genome shotgun (WGS) entry which is preliminary data.</text>
</comment>
<keyword evidence="3" id="KW-1185">Reference proteome</keyword>
<sequence length="183" mass="20110">MKINYHRKLFKIMKTFRNFGLSFLTLVVLTLTSCEDSLLSPDDSSAVFSGLENASGDGVKVSASSLPGAITLYLNTNYPGKTITKAEKYLTKFEVTLSDLTKLEFSLSGVFIEVSGGSKNGTKVSDDTMAALPQVILDYIAKNYPGVTIVKAEKSSDKYEVKLSNRVRLDFSLSGKLVRVRTW</sequence>
<gene>
    <name evidence="2" type="ORF">EGI31_17260</name>
</gene>
<evidence type="ECO:0000313" key="3">
    <source>
        <dbReference type="Proteomes" id="UP001204144"/>
    </source>
</evidence>